<dbReference type="GO" id="GO:0009767">
    <property type="term" value="P:photosynthetic electron transport chain"/>
    <property type="evidence" value="ECO:0007669"/>
    <property type="project" value="InterPro"/>
</dbReference>
<keyword evidence="2" id="KW-0148">Chlorophyll</keyword>
<gene>
    <name evidence="8" type="ORF">CYCCA115_LOCUS1478</name>
</gene>
<dbReference type="EMBL" id="CAKOGP040000047">
    <property type="protein sequence ID" value="CAJ1928475.1"/>
    <property type="molecule type" value="Genomic_DNA"/>
</dbReference>
<keyword evidence="7" id="KW-0472">Membrane</keyword>
<evidence type="ECO:0000313" key="9">
    <source>
        <dbReference type="Proteomes" id="UP001295423"/>
    </source>
</evidence>
<evidence type="ECO:0000256" key="1">
    <source>
        <dbReference type="ARBA" id="ARBA00004141"/>
    </source>
</evidence>
<organism evidence="8 9">
    <name type="scientific">Cylindrotheca closterium</name>
    <dbReference type="NCBI Taxonomy" id="2856"/>
    <lineage>
        <taxon>Eukaryota</taxon>
        <taxon>Sar</taxon>
        <taxon>Stramenopiles</taxon>
        <taxon>Ochrophyta</taxon>
        <taxon>Bacillariophyta</taxon>
        <taxon>Bacillariophyceae</taxon>
        <taxon>Bacillariophycidae</taxon>
        <taxon>Bacillariales</taxon>
        <taxon>Bacillariaceae</taxon>
        <taxon>Cylindrotheca</taxon>
    </lineage>
</organism>
<name>A0AAD2CCD2_9STRA</name>
<dbReference type="AlphaFoldDB" id="A0AAD2CCD2"/>
<keyword evidence="5" id="KW-1133">Transmembrane helix</keyword>
<keyword evidence="6" id="KW-0157">Chromophore</keyword>
<evidence type="ECO:0000256" key="5">
    <source>
        <dbReference type="ARBA" id="ARBA00022989"/>
    </source>
</evidence>
<proteinExistence type="predicted"/>
<sequence length="279" mass="31144">MGNIETVLSSSIAAVFFAAFVTSGTMWYGAAATPIELFGPTRYQWDSGYFQQEIERQVEVSVSEGLSESQAWSRIPDKLAFYDYIGNNPAKGGLFRAGPMDKGDGIAEAWLGHPIFRDKEGRELTVRRMPAFFETFPVILVDKDGIIRADIPFRRAESKYSIEQVGVTVDFYGGKLNGQTFKDAPTVKKFARKAQLGEVFEFDRTSLESDGVFRSSPRGWYTFGHANFALLFFFGHLWHGGRTIFRDVFTGIGAEVTEQVEFGAFQKLGDKSTKKQGAV</sequence>
<keyword evidence="4" id="KW-0812">Transmembrane</keyword>
<dbReference type="Proteomes" id="UP001295423">
    <property type="component" value="Unassembled WGS sequence"/>
</dbReference>
<dbReference type="Gene3D" id="3.10.680.10">
    <property type="entry name" value="Photosystem II CP47 reaction center protein"/>
    <property type="match status" value="1"/>
</dbReference>
<evidence type="ECO:0008006" key="10">
    <source>
        <dbReference type="Google" id="ProtNLM"/>
    </source>
</evidence>
<comment type="caution">
    <text evidence="8">The sequence shown here is derived from an EMBL/GenBank/DDBJ whole genome shotgun (WGS) entry which is preliminary data.</text>
</comment>
<protein>
    <recommendedName>
        <fullName evidence="10">Photosystem II CP47 reaction center protein</fullName>
    </recommendedName>
</protein>
<evidence type="ECO:0000256" key="3">
    <source>
        <dbReference type="ARBA" id="ARBA00022531"/>
    </source>
</evidence>
<reference evidence="8" key="1">
    <citation type="submission" date="2023-08" db="EMBL/GenBank/DDBJ databases">
        <authorList>
            <person name="Audoor S."/>
            <person name="Bilcke G."/>
        </authorList>
    </citation>
    <scope>NUCLEOTIDE SEQUENCE</scope>
</reference>
<comment type="subcellular location">
    <subcellularLocation>
        <location evidence="1">Membrane</location>
        <topology evidence="1">Multi-pass membrane protein</topology>
    </subcellularLocation>
</comment>
<evidence type="ECO:0000313" key="8">
    <source>
        <dbReference type="EMBL" id="CAJ1928475.1"/>
    </source>
</evidence>
<keyword evidence="3" id="KW-0602">Photosynthesis</keyword>
<keyword evidence="9" id="KW-1185">Reference proteome</keyword>
<dbReference type="SUPFAM" id="SSF161077">
    <property type="entry name" value="Photosystem II antenna protein-like"/>
    <property type="match status" value="1"/>
</dbReference>
<evidence type="ECO:0000256" key="7">
    <source>
        <dbReference type="ARBA" id="ARBA00023136"/>
    </source>
</evidence>
<dbReference type="InterPro" id="IPR036001">
    <property type="entry name" value="PS_II_antenna-like_sf"/>
</dbReference>
<evidence type="ECO:0000256" key="4">
    <source>
        <dbReference type="ARBA" id="ARBA00022692"/>
    </source>
</evidence>
<evidence type="ECO:0000256" key="6">
    <source>
        <dbReference type="ARBA" id="ARBA00022991"/>
    </source>
</evidence>
<accession>A0AAD2CCD2</accession>
<dbReference type="Pfam" id="PF00421">
    <property type="entry name" value="PSII"/>
    <property type="match status" value="1"/>
</dbReference>
<dbReference type="GO" id="GO:0009521">
    <property type="term" value="C:photosystem"/>
    <property type="evidence" value="ECO:0007669"/>
    <property type="project" value="InterPro"/>
</dbReference>
<dbReference type="InterPro" id="IPR000932">
    <property type="entry name" value="PS_antenna-like"/>
</dbReference>
<evidence type="ECO:0000256" key="2">
    <source>
        <dbReference type="ARBA" id="ARBA00022494"/>
    </source>
</evidence>
<dbReference type="GO" id="GO:0016168">
    <property type="term" value="F:chlorophyll binding"/>
    <property type="evidence" value="ECO:0007669"/>
    <property type="project" value="UniProtKB-KW"/>
</dbReference>